<comment type="caution">
    <text evidence="7">The sequence shown here is derived from an EMBL/GenBank/DDBJ whole genome shotgun (WGS) entry which is preliminary data.</text>
</comment>
<evidence type="ECO:0000259" key="3">
    <source>
        <dbReference type="Pfam" id="PF01968"/>
    </source>
</evidence>
<name>A0ABQ0ABM5_9GAMM</name>
<keyword evidence="8" id="KW-1185">Reference proteome</keyword>
<evidence type="ECO:0000256" key="1">
    <source>
        <dbReference type="ARBA" id="ARBA00010403"/>
    </source>
</evidence>
<dbReference type="Pfam" id="PF05378">
    <property type="entry name" value="Hydant_A_N"/>
    <property type="match status" value="1"/>
</dbReference>
<dbReference type="InterPro" id="IPR045079">
    <property type="entry name" value="Oxoprolinase-like"/>
</dbReference>
<dbReference type="Pfam" id="PF19278">
    <property type="entry name" value="Hydant_A_C"/>
    <property type="match status" value="1"/>
</dbReference>
<dbReference type="InterPro" id="IPR008040">
    <property type="entry name" value="Hydant_A_N"/>
</dbReference>
<dbReference type="Pfam" id="PF02538">
    <property type="entry name" value="Hydantoinase_B"/>
    <property type="match status" value="1"/>
</dbReference>
<evidence type="ECO:0000259" key="4">
    <source>
        <dbReference type="Pfam" id="PF02538"/>
    </source>
</evidence>
<dbReference type="EMBL" id="BAABWN010000009">
    <property type="protein sequence ID" value="GAA6169046.1"/>
    <property type="molecule type" value="Genomic_DNA"/>
</dbReference>
<dbReference type="Pfam" id="PF01968">
    <property type="entry name" value="Hydantoinase_A"/>
    <property type="match status" value="1"/>
</dbReference>
<organism evidence="7 8">
    <name type="scientific">Sessilibacter corallicola</name>
    <dbReference type="NCBI Taxonomy" id="2904075"/>
    <lineage>
        <taxon>Bacteria</taxon>
        <taxon>Pseudomonadati</taxon>
        <taxon>Pseudomonadota</taxon>
        <taxon>Gammaproteobacteria</taxon>
        <taxon>Cellvibrionales</taxon>
        <taxon>Cellvibrionaceae</taxon>
        <taxon>Sessilibacter</taxon>
    </lineage>
</organism>
<feature type="domain" description="Acetophenone carboxylase-like C-terminal" evidence="6">
    <location>
        <begin position="512"/>
        <end position="679"/>
    </location>
</feature>
<evidence type="ECO:0000256" key="2">
    <source>
        <dbReference type="SAM" id="MobiDB-lite"/>
    </source>
</evidence>
<accession>A0ABQ0ABM5</accession>
<feature type="domain" description="Hydantoinase B/oxoprolinase" evidence="4">
    <location>
        <begin position="709"/>
        <end position="1214"/>
    </location>
</feature>
<gene>
    <name evidence="7" type="ORF">NBRC116591_28570</name>
</gene>
<sequence>MENSLQYRSKDQWQFWIDRGGTFTDIVAKDPEGQLHTKKLLSENPEAYKDAALQGIREFLGLTSEQAIPAESFSAIKMGTTVATNALLERQGERTLLMVSEGLGDILEIGHQARPETFALNIKKPTLLYETVVEVKERINHDGDVLKPLDTEHALAALQDAYDQGFRTVAIVLMHAYRFPQHEQKLAELAKEVGFTQISSSQEVSPLTKIVPRGETTVVDAYLTPILRRYVDRIAEAVGQQNQPGKLLFMQSSGGLTDASKFRGRDAILSGPAGGIVGATHTAKLAGFDKIIGFDMGGTSTDVSHFAGDYEKVYETEVAGVRMRVPMMYIHTVAAGGGSLLSYDGSRFRVGPESAGANPGPVCYRRGGQLAVTDINVCLGKIQPDYFPHIFGPNQNQPLDRQATLQAFADIGAQMGDGRTPEAVAEGFLEVAIEHMAQAIKKISVSRGYDVKNYVLNCFGGAGGQHACLVADRLGMTTIFLHPLSGVLSAYGMGLADVSTERQEVIEEILSEQIHQQITQSIRKLTEINRQDLAEQGLDQSQINHKPWALLRYQGTDTSIQVACASITEMQADFENHHKRQFGFVAKGKAIVVETVGLASFGGGESPPEIRATQAAINKPEAVITKPMHSAGCWHETPVYNIDDLAFGHEIVGPAIIIEATGTIVVEVNWRARVTEYQHIVLDRVQVSENVSSETSPVKASSSVTSAYDPVTLEIFNNLFMSVAEQMGIVLRNTSQSVNVKERLDFSCAVFDNNGNLVANAPHVPVHLGSMDSSVKVIIDRADNIRPGDVFVQNDPYNGGSHLPDITVVTPVYDEDNQKVIFYLASRAHHEDVGGIAPGSMSPKGKNITEEGVILDCVKLVDQGEFQTEVIRAELGKAPYPARNIDQNIADLMAQIAANNTGANELRKLVKQYSLDVVHAYMGHIQASAEESVRAAIMKLDDGQFTHRLDSGAQVQVQITVDKTTRSAVVDFTGTSAQLDTNFNAPKAITQAAVLYVFRCLVNDDIPLNAGCMKPIDIRVPDGSMLNPTYPAAVVAGNVETSQAVTNALFAALGVLGSSQGTMNNLTFGNARYQYYETICSGSPAGPGFNGTAAVHTHMTNTRLTDPEIMEARYPVMLDEFSIRRGSGGRGKWNAGDGIYRRIRFLESMQCSILSDHRKIPPYGLHGGQDGEIGKNWIERADGHEIPLGGCAHESVEPGDSINVVTPTGGGFGKEE</sequence>
<evidence type="ECO:0000259" key="5">
    <source>
        <dbReference type="Pfam" id="PF05378"/>
    </source>
</evidence>
<feature type="domain" description="Hydantoinase/oxoprolinase N-terminal" evidence="5">
    <location>
        <begin position="15"/>
        <end position="193"/>
    </location>
</feature>
<dbReference type="Proteomes" id="UP001465153">
    <property type="component" value="Unassembled WGS sequence"/>
</dbReference>
<dbReference type="InterPro" id="IPR003692">
    <property type="entry name" value="Hydantoinase_B"/>
</dbReference>
<protein>
    <submittedName>
        <fullName evidence="7">Hydantoinase B/oxoprolinase family protein</fullName>
    </submittedName>
</protein>
<evidence type="ECO:0000313" key="7">
    <source>
        <dbReference type="EMBL" id="GAA6169046.1"/>
    </source>
</evidence>
<dbReference type="PANTHER" id="PTHR11365:SF23">
    <property type="entry name" value="HYPOTHETICAL 5-OXOPROLINASE (EUROFUNG)-RELATED"/>
    <property type="match status" value="1"/>
</dbReference>
<evidence type="ECO:0000259" key="6">
    <source>
        <dbReference type="Pfam" id="PF19278"/>
    </source>
</evidence>
<dbReference type="PANTHER" id="PTHR11365">
    <property type="entry name" value="5-OXOPROLINASE RELATED"/>
    <property type="match status" value="1"/>
</dbReference>
<evidence type="ECO:0000313" key="8">
    <source>
        <dbReference type="Proteomes" id="UP001465153"/>
    </source>
</evidence>
<reference evidence="7 8" key="1">
    <citation type="submission" date="2024-04" db="EMBL/GenBank/DDBJ databases">
        <title>Draft genome sequence of Sessilibacter corallicola NBRC 116591.</title>
        <authorList>
            <person name="Miyakawa T."/>
            <person name="Kusuya Y."/>
            <person name="Miura T."/>
        </authorList>
    </citation>
    <scope>NUCLEOTIDE SEQUENCE [LARGE SCALE GENOMIC DNA]</scope>
    <source>
        <strain evidence="7 8">KU-00831-HH</strain>
    </source>
</reference>
<feature type="domain" description="Hydantoinase A/oxoprolinase" evidence="3">
    <location>
        <begin position="213"/>
        <end position="501"/>
    </location>
</feature>
<proteinExistence type="inferred from homology"/>
<dbReference type="RefSeq" id="WP_353303698.1">
    <property type="nucleotide sequence ID" value="NZ_BAABWN010000009.1"/>
</dbReference>
<dbReference type="InterPro" id="IPR002821">
    <property type="entry name" value="Hydantoinase_A"/>
</dbReference>
<dbReference type="InterPro" id="IPR049517">
    <property type="entry name" value="ACX-like_C"/>
</dbReference>
<comment type="similarity">
    <text evidence="1">Belongs to the oxoprolinase family.</text>
</comment>
<feature type="region of interest" description="Disordered" evidence="2">
    <location>
        <begin position="1197"/>
        <end position="1216"/>
    </location>
</feature>